<organism evidence="1 2">
    <name type="scientific">Linderina macrospora</name>
    <dbReference type="NCBI Taxonomy" id="4868"/>
    <lineage>
        <taxon>Eukaryota</taxon>
        <taxon>Fungi</taxon>
        <taxon>Fungi incertae sedis</taxon>
        <taxon>Zoopagomycota</taxon>
        <taxon>Kickxellomycotina</taxon>
        <taxon>Kickxellomycetes</taxon>
        <taxon>Kickxellales</taxon>
        <taxon>Kickxellaceae</taxon>
        <taxon>Linderina</taxon>
    </lineage>
</organism>
<gene>
    <name evidence="1" type="ORF">FBU59_003827</name>
</gene>
<protein>
    <submittedName>
        <fullName evidence="1">Uncharacterized protein</fullName>
    </submittedName>
</protein>
<dbReference type="EMBL" id="JANBPW010002563">
    <property type="protein sequence ID" value="KAJ1940381.1"/>
    <property type="molecule type" value="Genomic_DNA"/>
</dbReference>
<comment type="caution">
    <text evidence="1">The sequence shown here is derived from an EMBL/GenBank/DDBJ whole genome shotgun (WGS) entry which is preliminary data.</text>
</comment>
<evidence type="ECO:0000313" key="1">
    <source>
        <dbReference type="EMBL" id="KAJ1940381.1"/>
    </source>
</evidence>
<keyword evidence="2" id="KW-1185">Reference proteome</keyword>
<evidence type="ECO:0000313" key="2">
    <source>
        <dbReference type="Proteomes" id="UP001150603"/>
    </source>
</evidence>
<accession>A0ACC1J7I0</accession>
<sequence length="413" mass="43790">MELGGILGHAPQTAKTPVQIIRELTVEVFPALLISVGGSVSAGYILGSIQSTPAFDRIPALFIMVPVLLNLKGNIELNMSTRLSTLSNLGRFDNKKERVASMWANGELLLLQSIIVGASVGLISAILAIFTSGSNGETNSSVIAWFSLLSLLLAVGIGCAVVGSAVIGLLTCMTVGLSHHFGVDPDNIGTPITSSFGDMSTLLILGLISSIMLRAMDSIWPLIAAVGCGALGVVLFRMVRKNPLTAHHIKEGWPPLVFAAVTSSIAGVLVETFADRYPGMPALVPVVNGIGGNIGTVFASRLSTSLHRGQASAKEHNLVMAILLMINVPIQVGYLVTVKFFNTHGLDVTVWFFLVYTFATLLHVVAILLVAKIACRLLWSWGYDPDDYVNPLITGTGDMLGTSVLALTFLIVR</sequence>
<proteinExistence type="predicted"/>
<name>A0ACC1J7I0_9FUNG</name>
<dbReference type="Proteomes" id="UP001150603">
    <property type="component" value="Unassembled WGS sequence"/>
</dbReference>
<reference evidence="1" key="1">
    <citation type="submission" date="2022-07" db="EMBL/GenBank/DDBJ databases">
        <title>Phylogenomic reconstructions and comparative analyses of Kickxellomycotina fungi.</title>
        <authorList>
            <person name="Reynolds N.K."/>
            <person name="Stajich J.E."/>
            <person name="Barry K."/>
            <person name="Grigoriev I.V."/>
            <person name="Crous P."/>
            <person name="Smith M.E."/>
        </authorList>
    </citation>
    <scope>NUCLEOTIDE SEQUENCE</scope>
    <source>
        <strain evidence="1">NRRL 5244</strain>
    </source>
</reference>